<evidence type="ECO:0000313" key="1">
    <source>
        <dbReference type="EMBL" id="CCM65381.1"/>
    </source>
</evidence>
<proteinExistence type="predicted"/>
<dbReference type="AlphaFoldDB" id="R4Z6K0"/>
<dbReference type="EMBL" id="CANL01000067">
    <property type="protein sequence ID" value="CCM65381.1"/>
    <property type="molecule type" value="Genomic_DNA"/>
</dbReference>
<dbReference type="HOGENOM" id="CLU_1999748_0_0_11"/>
<evidence type="ECO:0000313" key="2">
    <source>
        <dbReference type="Proteomes" id="UP000018291"/>
    </source>
</evidence>
<accession>R4Z6K0</accession>
<organism evidence="1 2">
    <name type="scientific">Candidatus Neomicrothrix parvicella RN1</name>
    <dbReference type="NCBI Taxonomy" id="1229780"/>
    <lineage>
        <taxon>Bacteria</taxon>
        <taxon>Bacillati</taxon>
        <taxon>Actinomycetota</taxon>
        <taxon>Acidimicrobiia</taxon>
        <taxon>Acidimicrobiales</taxon>
        <taxon>Microthrixaceae</taxon>
        <taxon>Candidatus Neomicrothrix</taxon>
    </lineage>
</organism>
<name>R4Z6K0_9ACTN</name>
<sequence>MDADGARSATPSLLPILRSQQQAEILPSIMGAPDDEFSVADLGRRTGAPYFGGLSAILVRAFPSAPGTALADIEGIERAYLFGSWTARFTGHDGRRTVNDEGPFHHTVTSRPLVPIDLDRTLVK</sequence>
<keyword evidence="2" id="KW-1185">Reference proteome</keyword>
<dbReference type="Proteomes" id="UP000018291">
    <property type="component" value="Unassembled WGS sequence"/>
</dbReference>
<reference evidence="1 2" key="1">
    <citation type="journal article" date="2013" name="ISME J.">
        <title>Metabolic model for the filamentous 'Candidatus Microthrix parvicella' based on genomic and metagenomic analyses.</title>
        <authorList>
            <person name="Jon McIlroy S."/>
            <person name="Kristiansen R."/>
            <person name="Albertsen M."/>
            <person name="Michael Karst S."/>
            <person name="Rossetti S."/>
            <person name="Lund Nielsen J."/>
            <person name="Tandoi V."/>
            <person name="James Seviour R."/>
            <person name="Nielsen P.H."/>
        </authorList>
    </citation>
    <scope>NUCLEOTIDE SEQUENCE [LARGE SCALE GENOMIC DNA]</scope>
    <source>
        <strain evidence="1 2">RN1</strain>
    </source>
</reference>
<comment type="caution">
    <text evidence="1">The sequence shown here is derived from an EMBL/GenBank/DDBJ whole genome shotgun (WGS) entry which is preliminary data.</text>
</comment>
<protein>
    <submittedName>
        <fullName evidence="1">Uncharacterized protein</fullName>
    </submittedName>
</protein>
<gene>
    <name evidence="1" type="ORF">BN381_70080</name>
</gene>